<proteinExistence type="predicted"/>
<sequence length="965" mass="108904">MDRDSGMHRGSNPYNPGRYQPVPRYNHPDHPRQHGPSLNNFARPWCSPSPVPFVNQKTGGFNHNDRGNRFHPYQTDRPFQQRAAFHPSNPLEDAQRRTWSEQQTAVGLKRLNDDSDFVWGSTKILARSPMEDESPLQRQLRIFRENQQLELSYTTAASPDNNRPRRHFNRLTDSNQTENFVEALPFLQPGQLGPPVQKFNNDLPAQRMAIEVGRSVRSDLQKEPYQPTFEAPSLFEKAVVSGPHEVEPVYADRNKGSKNGVEKAEVAQAPMEVVESVTDGIELAEAYSAMEEVISKISAISLSRVSTISGRELVLPREATSKVLMKLISSMSTQPLRRLFTSSRIAYSSEDNRKVLNYLALHQHEWEQLKYAEFRPLKASEAPWSFVRSLCGLQLAKFFIMSPTSETETDRLMEIDRLRQRMVKEGRRLMKQRSLETPSTLAQADTLPYGRRHCGAKACEGKADLLVGYCASRVFNMKKAGLDPNEEQLRFCENHVGAVLVHDMCPNCRITSGPRKRMAGEKPGKGVYCLGAEGSAPHENLRHFNHADCMNKVNGKTEWACLHCGNEDVRRFVGRQLQVDWTKKRVCSDEKDMMEVLEKRRQGVPAFSEKPARPIVHSVATLWRPGPKIETARLPPQFLPKDKKPSASKSGAETATKKFMERRGRKDIAEAIRTSTVLLQPPLFNTCTSHFKSHTITDGIAAAGQRQSGRKILTSEKYAMALVSISGKCEGCLCEEVCVPAQCPCMSWYSATKGYNEDQSLQMEGFDFQHDFVRECSETCSCNIKQCANRASQAPPRVQLRDGRKLVLTRDVHQGDFLFRMAGELNDTKTEWPEERTFLLPKLPIWPPGCEKYSLCMKDFQGPARLIRSVRQCQEEKRPADVNAVPVMVLQPPLGIHIGHPRQVAIPVVAFFAMRTIRAGEVDLVYESDFRAVNPVVPTLKDVATEDGTDGEPIEVTGTLFNPFD</sequence>
<dbReference type="Proteomes" id="UP000186922">
    <property type="component" value="Unassembled WGS sequence"/>
</dbReference>
<gene>
    <name evidence="2" type="primary">RvY_06211</name>
    <name evidence="2" type="synonym">RvY_06211.1</name>
    <name evidence="2" type="ORF">RvY_06211-1</name>
</gene>
<dbReference type="InterPro" id="IPR046341">
    <property type="entry name" value="SET_dom_sf"/>
</dbReference>
<dbReference type="Gene3D" id="2.170.270.10">
    <property type="entry name" value="SET domain"/>
    <property type="match status" value="1"/>
</dbReference>
<accession>A0A1D1UXT4</accession>
<dbReference type="OrthoDB" id="308383at2759"/>
<organism evidence="2 3">
    <name type="scientific">Ramazzottius varieornatus</name>
    <name type="common">Water bear</name>
    <name type="synonym">Tardigrade</name>
    <dbReference type="NCBI Taxonomy" id="947166"/>
    <lineage>
        <taxon>Eukaryota</taxon>
        <taxon>Metazoa</taxon>
        <taxon>Ecdysozoa</taxon>
        <taxon>Tardigrada</taxon>
        <taxon>Eutardigrada</taxon>
        <taxon>Parachela</taxon>
        <taxon>Hypsibioidea</taxon>
        <taxon>Ramazzottiidae</taxon>
        <taxon>Ramazzottius</taxon>
    </lineage>
</organism>
<dbReference type="STRING" id="947166.A0A1D1UXT4"/>
<dbReference type="EMBL" id="BDGG01000002">
    <property type="protein sequence ID" value="GAU94439.1"/>
    <property type="molecule type" value="Genomic_DNA"/>
</dbReference>
<evidence type="ECO:0000256" key="1">
    <source>
        <dbReference type="SAM" id="MobiDB-lite"/>
    </source>
</evidence>
<evidence type="ECO:0000313" key="3">
    <source>
        <dbReference type="Proteomes" id="UP000186922"/>
    </source>
</evidence>
<dbReference type="AlphaFoldDB" id="A0A1D1UXT4"/>
<evidence type="ECO:0008006" key="4">
    <source>
        <dbReference type="Google" id="ProtNLM"/>
    </source>
</evidence>
<feature type="region of interest" description="Disordered" evidence="1">
    <location>
        <begin position="1"/>
        <end position="40"/>
    </location>
</feature>
<protein>
    <recommendedName>
        <fullName evidence="4">Pre-SET domain-containing protein</fullName>
    </recommendedName>
</protein>
<evidence type="ECO:0000313" key="2">
    <source>
        <dbReference type="EMBL" id="GAU94439.1"/>
    </source>
</evidence>
<name>A0A1D1UXT4_RAMVA</name>
<keyword evidence="3" id="KW-1185">Reference proteome</keyword>
<dbReference type="SUPFAM" id="SSF82199">
    <property type="entry name" value="SET domain"/>
    <property type="match status" value="1"/>
</dbReference>
<feature type="region of interest" description="Disordered" evidence="1">
    <location>
        <begin position="631"/>
        <end position="657"/>
    </location>
</feature>
<comment type="caution">
    <text evidence="2">The sequence shown here is derived from an EMBL/GenBank/DDBJ whole genome shotgun (WGS) entry which is preliminary data.</text>
</comment>
<reference evidence="2 3" key="1">
    <citation type="journal article" date="2016" name="Nat. Commun.">
        <title>Extremotolerant tardigrade genome and improved radiotolerance of human cultured cells by tardigrade-unique protein.</title>
        <authorList>
            <person name="Hashimoto T."/>
            <person name="Horikawa D.D."/>
            <person name="Saito Y."/>
            <person name="Kuwahara H."/>
            <person name="Kozuka-Hata H."/>
            <person name="Shin-I T."/>
            <person name="Minakuchi Y."/>
            <person name="Ohishi K."/>
            <person name="Motoyama A."/>
            <person name="Aizu T."/>
            <person name="Enomoto A."/>
            <person name="Kondo K."/>
            <person name="Tanaka S."/>
            <person name="Hara Y."/>
            <person name="Koshikawa S."/>
            <person name="Sagara H."/>
            <person name="Miura T."/>
            <person name="Yokobori S."/>
            <person name="Miyagawa K."/>
            <person name="Suzuki Y."/>
            <person name="Kubo T."/>
            <person name="Oyama M."/>
            <person name="Kohara Y."/>
            <person name="Fujiyama A."/>
            <person name="Arakawa K."/>
            <person name="Katayama T."/>
            <person name="Toyoda A."/>
            <person name="Kunieda T."/>
        </authorList>
    </citation>
    <scope>NUCLEOTIDE SEQUENCE [LARGE SCALE GENOMIC DNA]</scope>
    <source>
        <strain evidence="2 3">YOKOZUNA-1</strain>
    </source>
</reference>